<accession>A0A5C6V993</accession>
<gene>
    <name evidence="2" type="ORF">FRX97_04050</name>
</gene>
<organism evidence="2 3">
    <name type="scientific">Luteibaculum oceani</name>
    <dbReference type="NCBI Taxonomy" id="1294296"/>
    <lineage>
        <taxon>Bacteria</taxon>
        <taxon>Pseudomonadati</taxon>
        <taxon>Bacteroidota</taxon>
        <taxon>Flavobacteriia</taxon>
        <taxon>Flavobacteriales</taxon>
        <taxon>Luteibaculaceae</taxon>
        <taxon>Luteibaculum</taxon>
    </lineage>
</organism>
<sequence length="252" mass="28890">MIKKIGLVASLIFITATVFGQDTKASKTESFPEISINFGTFIPAADYDEYFGTHFQIGGKFAYKTLQNTKFGLEGNFVFGNRVDSENMLKHVRTKNNEIIDEDGQLATVLFFQRGFHFLATGGKIFPKIWGQNSNSGLTAEFGLGYMQHKIRVENQNNRVPFIDGEYEKGYDRLTNGLVLKQSIGITHYSNNKLANFYVNFEMYEGFTKNRRDYNFDLDGPDKRARLDLAFGIKFGWIFLLQSRISNEYYID</sequence>
<evidence type="ECO:0008006" key="4">
    <source>
        <dbReference type="Google" id="ProtNLM"/>
    </source>
</evidence>
<name>A0A5C6V993_9FLAO</name>
<comment type="caution">
    <text evidence="2">The sequence shown here is derived from an EMBL/GenBank/DDBJ whole genome shotgun (WGS) entry which is preliminary data.</text>
</comment>
<dbReference type="AlphaFoldDB" id="A0A5C6V993"/>
<keyword evidence="1" id="KW-0732">Signal</keyword>
<proteinExistence type="predicted"/>
<dbReference type="OrthoDB" id="7475268at2"/>
<feature type="signal peptide" evidence="1">
    <location>
        <begin position="1"/>
        <end position="20"/>
    </location>
</feature>
<evidence type="ECO:0000313" key="2">
    <source>
        <dbReference type="EMBL" id="TXC81697.1"/>
    </source>
</evidence>
<keyword evidence="3" id="KW-1185">Reference proteome</keyword>
<dbReference type="RefSeq" id="WP_147013657.1">
    <property type="nucleotide sequence ID" value="NZ_VORB01000003.1"/>
</dbReference>
<evidence type="ECO:0000313" key="3">
    <source>
        <dbReference type="Proteomes" id="UP000321168"/>
    </source>
</evidence>
<feature type="chain" id="PRO_5022905620" description="Outer membrane beta-barrel protein" evidence="1">
    <location>
        <begin position="21"/>
        <end position="252"/>
    </location>
</feature>
<dbReference type="Proteomes" id="UP000321168">
    <property type="component" value="Unassembled WGS sequence"/>
</dbReference>
<protein>
    <recommendedName>
        <fullName evidence="4">Outer membrane beta-barrel protein</fullName>
    </recommendedName>
</protein>
<evidence type="ECO:0000256" key="1">
    <source>
        <dbReference type="SAM" id="SignalP"/>
    </source>
</evidence>
<reference evidence="2 3" key="1">
    <citation type="submission" date="2019-08" db="EMBL/GenBank/DDBJ databases">
        <title>Genome of Luteibaculum oceani JCM 18817.</title>
        <authorList>
            <person name="Bowman J.P."/>
        </authorList>
    </citation>
    <scope>NUCLEOTIDE SEQUENCE [LARGE SCALE GENOMIC DNA]</scope>
    <source>
        <strain evidence="2 3">JCM 18817</strain>
    </source>
</reference>
<dbReference type="EMBL" id="VORB01000003">
    <property type="protein sequence ID" value="TXC81697.1"/>
    <property type="molecule type" value="Genomic_DNA"/>
</dbReference>